<dbReference type="SUPFAM" id="SSF52980">
    <property type="entry name" value="Restriction endonuclease-like"/>
    <property type="match status" value="1"/>
</dbReference>
<evidence type="ECO:0000313" key="3">
    <source>
        <dbReference type="Proteomes" id="UP000433181"/>
    </source>
</evidence>
<dbReference type="CDD" id="cd06260">
    <property type="entry name" value="DUF820-like"/>
    <property type="match status" value="1"/>
</dbReference>
<dbReference type="Pfam" id="PF05685">
    <property type="entry name" value="Uma2"/>
    <property type="match status" value="1"/>
</dbReference>
<dbReference type="GeneID" id="96779393"/>
<keyword evidence="3" id="KW-1185">Reference proteome</keyword>
<dbReference type="Proteomes" id="UP000433181">
    <property type="component" value="Unassembled WGS sequence"/>
</dbReference>
<reference evidence="2 3" key="1">
    <citation type="submission" date="2019-08" db="EMBL/GenBank/DDBJ databases">
        <title>In-depth cultivation of the pig gut microbiome towards novel bacterial diversity and tailored functional studies.</title>
        <authorList>
            <person name="Wylensek D."/>
            <person name="Hitch T.C.A."/>
            <person name="Clavel T."/>
        </authorList>
    </citation>
    <scope>NUCLEOTIDE SEQUENCE [LARGE SCALE GENOMIC DNA]</scope>
    <source>
        <strain evidence="2 3">WCA-693-APC-5D-A</strain>
    </source>
</reference>
<sequence length="193" mass="22259">MSNPAYMYDVMKREELIDGKIVMMSPRPAINHNRIVTNISGIFYNYLKGKRCQSFCDGTEVWLDEKNHFIPDAMIVCNPDIIGSHHIDGAPDLVVEVLSPSTYDRDMTVKMAAYARAGVKEYWIVEPEARRVAVHLLKGDAYELSASYYPYTEEDYKHMDEEDVVIARQRIKLKVSLYDDLIIDVADIFERVK</sequence>
<comment type="caution">
    <text evidence="2">The sequence shown here is derived from an EMBL/GenBank/DDBJ whole genome shotgun (WGS) entry which is preliminary data.</text>
</comment>
<dbReference type="PANTHER" id="PTHR35400:SF3">
    <property type="entry name" value="SLL1072 PROTEIN"/>
    <property type="match status" value="1"/>
</dbReference>
<dbReference type="GO" id="GO:0004519">
    <property type="term" value="F:endonuclease activity"/>
    <property type="evidence" value="ECO:0007669"/>
    <property type="project" value="UniProtKB-KW"/>
</dbReference>
<dbReference type="Gene3D" id="3.90.1570.10">
    <property type="entry name" value="tt1808, chain A"/>
    <property type="match status" value="1"/>
</dbReference>
<name>A0A6I2UK89_9FIRM</name>
<protein>
    <submittedName>
        <fullName evidence="2">Uma2 family endonuclease</fullName>
    </submittedName>
</protein>
<dbReference type="PANTHER" id="PTHR35400">
    <property type="entry name" value="SLR1083 PROTEIN"/>
    <property type="match status" value="1"/>
</dbReference>
<accession>A0A6I2UK89</accession>
<proteinExistence type="predicted"/>
<dbReference type="RefSeq" id="WP_154407620.1">
    <property type="nucleotide sequence ID" value="NZ_VUNR01000023.1"/>
</dbReference>
<organism evidence="2 3">
    <name type="scientific">Anaerovibrio slackiae</name>
    <dbReference type="NCBI Taxonomy" id="2652309"/>
    <lineage>
        <taxon>Bacteria</taxon>
        <taxon>Bacillati</taxon>
        <taxon>Bacillota</taxon>
        <taxon>Negativicutes</taxon>
        <taxon>Selenomonadales</taxon>
        <taxon>Selenomonadaceae</taxon>
        <taxon>Anaerovibrio</taxon>
    </lineage>
</organism>
<keyword evidence="2" id="KW-0378">Hydrolase</keyword>
<keyword evidence="2" id="KW-0540">Nuclease</keyword>
<dbReference type="InterPro" id="IPR008538">
    <property type="entry name" value="Uma2"/>
</dbReference>
<dbReference type="EMBL" id="VUNR01000023">
    <property type="protein sequence ID" value="MSU09452.1"/>
    <property type="molecule type" value="Genomic_DNA"/>
</dbReference>
<evidence type="ECO:0000259" key="1">
    <source>
        <dbReference type="Pfam" id="PF05685"/>
    </source>
</evidence>
<keyword evidence="2" id="KW-0255">Endonuclease</keyword>
<feature type="domain" description="Putative restriction endonuclease" evidence="1">
    <location>
        <begin position="13"/>
        <end position="145"/>
    </location>
</feature>
<dbReference type="InterPro" id="IPR012296">
    <property type="entry name" value="Nuclease_put_TT1808"/>
</dbReference>
<dbReference type="AlphaFoldDB" id="A0A6I2UK89"/>
<evidence type="ECO:0000313" key="2">
    <source>
        <dbReference type="EMBL" id="MSU09452.1"/>
    </source>
</evidence>
<dbReference type="InterPro" id="IPR011335">
    <property type="entry name" value="Restrct_endonuc-II-like"/>
</dbReference>
<gene>
    <name evidence="2" type="ORF">FYJ84_10685</name>
</gene>